<reference evidence="2" key="1">
    <citation type="submission" date="2020-05" db="EMBL/GenBank/DDBJ databases">
        <authorList>
            <person name="Chiriac C."/>
            <person name="Salcher M."/>
            <person name="Ghai R."/>
            <person name="Kavagutti S V."/>
        </authorList>
    </citation>
    <scope>NUCLEOTIDE SEQUENCE</scope>
</reference>
<gene>
    <name evidence="2" type="ORF">UFOVP56_60</name>
</gene>
<accession>A0A6J5TB40</accession>
<feature type="transmembrane region" description="Helical" evidence="1">
    <location>
        <begin position="63"/>
        <end position="81"/>
    </location>
</feature>
<dbReference type="EMBL" id="LR797819">
    <property type="protein sequence ID" value="CAB4241065.1"/>
    <property type="molecule type" value="Genomic_DNA"/>
</dbReference>
<sequence length="84" mass="9599">MDYDKNKYDQSDYDNHGQFSNAQIEAEYRARRAALIKGAELDELSMYETVFDRFDDWLGKAKWFFVGVGALAAAIALALWVSPL</sequence>
<keyword evidence="1" id="KW-0812">Transmembrane</keyword>
<evidence type="ECO:0000256" key="1">
    <source>
        <dbReference type="SAM" id="Phobius"/>
    </source>
</evidence>
<protein>
    <submittedName>
        <fullName evidence="2">Uncharacterized protein</fullName>
    </submittedName>
</protein>
<keyword evidence="1" id="KW-0472">Membrane</keyword>
<keyword evidence="1" id="KW-1133">Transmembrane helix</keyword>
<proteinExistence type="predicted"/>
<evidence type="ECO:0000313" key="2">
    <source>
        <dbReference type="EMBL" id="CAB4241065.1"/>
    </source>
</evidence>
<organism evidence="2">
    <name type="scientific">uncultured Caudovirales phage</name>
    <dbReference type="NCBI Taxonomy" id="2100421"/>
    <lineage>
        <taxon>Viruses</taxon>
        <taxon>Duplodnaviria</taxon>
        <taxon>Heunggongvirae</taxon>
        <taxon>Uroviricota</taxon>
        <taxon>Caudoviricetes</taxon>
        <taxon>Peduoviridae</taxon>
        <taxon>Maltschvirus</taxon>
        <taxon>Maltschvirus maltsch</taxon>
    </lineage>
</organism>
<name>A0A6J5TB40_9CAUD</name>